<organism evidence="4 5">
    <name type="scientific">Argiope bruennichi</name>
    <name type="common">Wasp spider</name>
    <name type="synonym">Aranea bruennichi</name>
    <dbReference type="NCBI Taxonomy" id="94029"/>
    <lineage>
        <taxon>Eukaryota</taxon>
        <taxon>Metazoa</taxon>
        <taxon>Ecdysozoa</taxon>
        <taxon>Arthropoda</taxon>
        <taxon>Chelicerata</taxon>
        <taxon>Arachnida</taxon>
        <taxon>Araneae</taxon>
        <taxon>Araneomorphae</taxon>
        <taxon>Entelegynae</taxon>
        <taxon>Araneoidea</taxon>
        <taxon>Araneidae</taxon>
        <taxon>Argiope</taxon>
    </lineage>
</organism>
<keyword evidence="1" id="KW-0175">Coiled coil</keyword>
<evidence type="ECO:0000256" key="2">
    <source>
        <dbReference type="SAM" id="MobiDB-lite"/>
    </source>
</evidence>
<sequence>MDDLRFEWIKDVIYRFLSINTTDEAFDDLIKRDESNQTILKNLFSDPKISKKCIFFYSDIVEEEIETEDAEEKPEETPKPATTSRSSHSSEGESDISSVASASKEKGSEDQVKIEDTESKSDDNESDENGSSKSGSEEKSDVTGEGADQAVPEEKSTTSLRLIVKKTKLYLLFHITKHVPDRGYVYFHRCKTEPIPSIDTSEEACKIMPQYFEIGFFSQHPIVCVNEMINSLYKPMFADENRQVHVSKEDYPVDETQITSLISDFNKEMTEFTDSTKQIISQIEKPFMFSLPQIPEDINLEELAQETEYVTEAEEMMDSWNSVLSDLYHEIEHENVPDNGLLHEVEFWKTQKLKLNICADQMGHPTIEKTIKILKLADRDVTKFEKNVKKIENLLKRTTDNVAYLSLLEKNAKISQITRESIEILQYWKKLYFEECEKVKKYGTSYWWRFDTRILFDETDHVISICEDLGRISTVLQELYNIFNTNLRFFAEDMKDLSVLQSRIFGMTAVIQYISETENLFIAQEREPPPLHAVPETASAILWARDLIIKISKPMSKIRDSFRMDDKDKEALARFMKTEKMLSSYQKEKYEAWKGIAQEKLNTFLQAHILMKFHPQSAKFINITRIKFILEELLDSLSDLKKEEISTLEIPIENLCSVLDLGVHQIQWESTDVPDFIKKSKQAVDIFRGFVNRIKNIVQEIDKNVKSLSTCDLFQFMKIEDSVPPCEAFFENARMNMEVKVQKMVGIYSSLEPLLKKLEMISCRTSSGRAPQMREYYYACEEKILKSLTKMMLLNLEYFKDEVMEQFLYPYVDAAFQSKDELITSSIIRIKLIFLTFMKSAMESTRKLKRWLDGTCIESKPFHITDKKIQMEFSYYLDLSMHPQIKKLVLVILSNFFAYVDKQKSE</sequence>
<feature type="compositionally biased region" description="Low complexity" evidence="2">
    <location>
        <begin position="79"/>
        <end position="101"/>
    </location>
</feature>
<dbReference type="AlphaFoldDB" id="A0A8T0G235"/>
<gene>
    <name evidence="4" type="ORF">HNY73_000504</name>
</gene>
<reference evidence="4" key="1">
    <citation type="journal article" date="2020" name="bioRxiv">
        <title>Chromosome-level reference genome of the European wasp spider Argiope bruennichi: a resource for studies on range expansion and evolutionary adaptation.</title>
        <authorList>
            <person name="Sheffer M.M."/>
            <person name="Hoppe A."/>
            <person name="Krehenwinkel H."/>
            <person name="Uhl G."/>
            <person name="Kuss A.W."/>
            <person name="Jensen L."/>
            <person name="Jensen C."/>
            <person name="Gillespie R.G."/>
            <person name="Hoff K.J."/>
            <person name="Prost S."/>
        </authorList>
    </citation>
    <scope>NUCLEOTIDE SEQUENCE</scope>
</reference>
<accession>A0A8T0G235</accession>
<feature type="domain" description="Dynein heavy chain tail" evidence="3">
    <location>
        <begin position="480"/>
        <end position="710"/>
    </location>
</feature>
<feature type="coiled-coil region" evidence="1">
    <location>
        <begin position="374"/>
        <end position="401"/>
    </location>
</feature>
<feature type="region of interest" description="Disordered" evidence="2">
    <location>
        <begin position="65"/>
        <end position="157"/>
    </location>
</feature>
<reference evidence="4" key="2">
    <citation type="submission" date="2020-06" db="EMBL/GenBank/DDBJ databases">
        <authorList>
            <person name="Sheffer M."/>
        </authorList>
    </citation>
    <scope>NUCLEOTIDE SEQUENCE</scope>
</reference>
<dbReference type="InterPro" id="IPR013594">
    <property type="entry name" value="Dynein_heavy_tail"/>
</dbReference>
<keyword evidence="5" id="KW-1185">Reference proteome</keyword>
<dbReference type="EMBL" id="JABXBU010000001">
    <property type="protein sequence ID" value="KAF8796080.1"/>
    <property type="molecule type" value="Genomic_DNA"/>
</dbReference>
<feature type="compositionally biased region" description="Acidic residues" evidence="2">
    <location>
        <begin position="65"/>
        <end position="74"/>
    </location>
</feature>
<evidence type="ECO:0000259" key="3">
    <source>
        <dbReference type="Pfam" id="PF08385"/>
    </source>
</evidence>
<evidence type="ECO:0000256" key="1">
    <source>
        <dbReference type="SAM" id="Coils"/>
    </source>
</evidence>
<feature type="domain" description="Dynein heavy chain tail" evidence="3">
    <location>
        <begin position="312"/>
        <end position="411"/>
    </location>
</feature>
<name>A0A8T0G235_ARGBR</name>
<protein>
    <submittedName>
        <fullName evidence="4">Dynein heavy chain 10 like protein</fullName>
    </submittedName>
</protein>
<comment type="caution">
    <text evidence="4">The sequence shown here is derived from an EMBL/GenBank/DDBJ whole genome shotgun (WGS) entry which is preliminary data.</text>
</comment>
<dbReference type="Proteomes" id="UP000807504">
    <property type="component" value="Unassembled WGS sequence"/>
</dbReference>
<evidence type="ECO:0000313" key="4">
    <source>
        <dbReference type="EMBL" id="KAF8796080.1"/>
    </source>
</evidence>
<feature type="compositionally biased region" description="Basic and acidic residues" evidence="2">
    <location>
        <begin position="103"/>
        <end position="123"/>
    </location>
</feature>
<evidence type="ECO:0000313" key="5">
    <source>
        <dbReference type="Proteomes" id="UP000807504"/>
    </source>
</evidence>
<dbReference type="Pfam" id="PF08385">
    <property type="entry name" value="DHC_N1"/>
    <property type="match status" value="2"/>
</dbReference>
<proteinExistence type="predicted"/>